<comment type="caution">
    <text evidence="2">The sequence shown here is derived from an EMBL/GenBank/DDBJ whole genome shotgun (WGS) entry which is preliminary data.</text>
</comment>
<evidence type="ECO:0000313" key="3">
    <source>
        <dbReference type="Proteomes" id="UP001500751"/>
    </source>
</evidence>
<reference evidence="3" key="1">
    <citation type="journal article" date="2019" name="Int. J. Syst. Evol. Microbiol.">
        <title>The Global Catalogue of Microorganisms (GCM) 10K type strain sequencing project: providing services to taxonomists for standard genome sequencing and annotation.</title>
        <authorList>
            <consortium name="The Broad Institute Genomics Platform"/>
            <consortium name="The Broad Institute Genome Sequencing Center for Infectious Disease"/>
            <person name="Wu L."/>
            <person name="Ma J."/>
        </authorList>
    </citation>
    <scope>NUCLEOTIDE SEQUENCE [LARGE SCALE GENOMIC DNA]</scope>
    <source>
        <strain evidence="3">JCM 16014</strain>
    </source>
</reference>
<keyword evidence="3" id="KW-1185">Reference proteome</keyword>
<proteinExistence type="predicted"/>
<protein>
    <submittedName>
        <fullName evidence="2">Uncharacterized protein</fullName>
    </submittedName>
</protein>
<name>A0ABP5GN52_9ACTN</name>
<evidence type="ECO:0000256" key="1">
    <source>
        <dbReference type="SAM" id="Phobius"/>
    </source>
</evidence>
<dbReference type="Proteomes" id="UP001500751">
    <property type="component" value="Unassembled WGS sequence"/>
</dbReference>
<keyword evidence="1" id="KW-1133">Transmembrane helix</keyword>
<keyword evidence="1" id="KW-0812">Transmembrane</keyword>
<evidence type="ECO:0000313" key="2">
    <source>
        <dbReference type="EMBL" id="GAA2049036.1"/>
    </source>
</evidence>
<accession>A0ABP5GN52</accession>
<dbReference type="EMBL" id="BAAAQN010000046">
    <property type="protein sequence ID" value="GAA2049036.1"/>
    <property type="molecule type" value="Genomic_DNA"/>
</dbReference>
<dbReference type="RefSeq" id="WP_344669372.1">
    <property type="nucleotide sequence ID" value="NZ_BAAAQN010000046.1"/>
</dbReference>
<sequence length="73" mass="8485">MAWLGFLELLVIFGTPVSVAAYVFYRRGGAGGAEHRRRARLIETYTRNSVHDNEVMNEVLGRMAVERQNYRRR</sequence>
<keyword evidence="1" id="KW-0472">Membrane</keyword>
<organism evidence="2 3">
    <name type="scientific">Catenulispora yoronensis</name>
    <dbReference type="NCBI Taxonomy" id="450799"/>
    <lineage>
        <taxon>Bacteria</taxon>
        <taxon>Bacillati</taxon>
        <taxon>Actinomycetota</taxon>
        <taxon>Actinomycetes</taxon>
        <taxon>Catenulisporales</taxon>
        <taxon>Catenulisporaceae</taxon>
        <taxon>Catenulispora</taxon>
    </lineage>
</organism>
<gene>
    <name evidence="2" type="ORF">GCM10009839_63540</name>
</gene>
<feature type="transmembrane region" description="Helical" evidence="1">
    <location>
        <begin position="6"/>
        <end position="25"/>
    </location>
</feature>